<dbReference type="AlphaFoldDB" id="A0A9D3ZM16"/>
<keyword evidence="3" id="KW-1185">Reference proteome</keyword>
<protein>
    <submittedName>
        <fullName evidence="2">Uncharacterized protein</fullName>
    </submittedName>
</protein>
<evidence type="ECO:0000313" key="3">
    <source>
        <dbReference type="Proteomes" id="UP000828251"/>
    </source>
</evidence>
<organism evidence="2 3">
    <name type="scientific">Gossypium stocksii</name>
    <dbReference type="NCBI Taxonomy" id="47602"/>
    <lineage>
        <taxon>Eukaryota</taxon>
        <taxon>Viridiplantae</taxon>
        <taxon>Streptophyta</taxon>
        <taxon>Embryophyta</taxon>
        <taxon>Tracheophyta</taxon>
        <taxon>Spermatophyta</taxon>
        <taxon>Magnoliopsida</taxon>
        <taxon>eudicotyledons</taxon>
        <taxon>Gunneridae</taxon>
        <taxon>Pentapetalae</taxon>
        <taxon>rosids</taxon>
        <taxon>malvids</taxon>
        <taxon>Malvales</taxon>
        <taxon>Malvaceae</taxon>
        <taxon>Malvoideae</taxon>
        <taxon>Gossypium</taxon>
    </lineage>
</organism>
<sequence length="109" mass="12368">MYQTSIFSVSTMSSSVYEVDRIDERATEDQHTKKVRLKEQQAGLDVGEDMDMSSDPNLSWKDRLLGKGKEIDDFNLSDKNIKKATINGIPSIEFLDINFSSGICLLQWC</sequence>
<gene>
    <name evidence="2" type="ORF">J1N35_037828</name>
</gene>
<reference evidence="2 3" key="1">
    <citation type="journal article" date="2021" name="Plant Biotechnol. J.">
        <title>Multi-omics assisted identification of the key and species-specific regulatory components of drought-tolerant mechanisms in Gossypium stocksii.</title>
        <authorList>
            <person name="Yu D."/>
            <person name="Ke L."/>
            <person name="Zhang D."/>
            <person name="Wu Y."/>
            <person name="Sun Y."/>
            <person name="Mei J."/>
            <person name="Sun J."/>
            <person name="Sun Y."/>
        </authorList>
    </citation>
    <scope>NUCLEOTIDE SEQUENCE [LARGE SCALE GENOMIC DNA]</scope>
    <source>
        <strain evidence="3">cv. E1</strain>
        <tissue evidence="2">Leaf</tissue>
    </source>
</reference>
<accession>A0A9D3ZM16</accession>
<feature type="region of interest" description="Disordered" evidence="1">
    <location>
        <begin position="28"/>
        <end position="55"/>
    </location>
</feature>
<evidence type="ECO:0000313" key="2">
    <source>
        <dbReference type="EMBL" id="KAH1047044.1"/>
    </source>
</evidence>
<evidence type="ECO:0000256" key="1">
    <source>
        <dbReference type="SAM" id="MobiDB-lite"/>
    </source>
</evidence>
<proteinExistence type="predicted"/>
<dbReference type="Proteomes" id="UP000828251">
    <property type="component" value="Unassembled WGS sequence"/>
</dbReference>
<name>A0A9D3ZM16_9ROSI</name>
<comment type="caution">
    <text evidence="2">The sequence shown here is derived from an EMBL/GenBank/DDBJ whole genome shotgun (WGS) entry which is preliminary data.</text>
</comment>
<dbReference type="EMBL" id="JAIQCV010000011">
    <property type="protein sequence ID" value="KAH1047044.1"/>
    <property type="molecule type" value="Genomic_DNA"/>
</dbReference>